<dbReference type="Proteomes" id="UP000799324">
    <property type="component" value="Unassembled WGS sequence"/>
</dbReference>
<reference evidence="3" key="1">
    <citation type="journal article" date="2020" name="Stud. Mycol.">
        <title>101 Dothideomycetes genomes: a test case for predicting lifestyles and emergence of pathogens.</title>
        <authorList>
            <person name="Haridas S."/>
            <person name="Albert R."/>
            <person name="Binder M."/>
            <person name="Bloem J."/>
            <person name="Labutti K."/>
            <person name="Salamov A."/>
            <person name="Andreopoulos B."/>
            <person name="Baker S."/>
            <person name="Barry K."/>
            <person name="Bills G."/>
            <person name="Bluhm B."/>
            <person name="Cannon C."/>
            <person name="Castanera R."/>
            <person name="Culley D."/>
            <person name="Daum C."/>
            <person name="Ezra D."/>
            <person name="Gonzalez J."/>
            <person name="Henrissat B."/>
            <person name="Kuo A."/>
            <person name="Liang C."/>
            <person name="Lipzen A."/>
            <person name="Lutzoni F."/>
            <person name="Magnuson J."/>
            <person name="Mondo S."/>
            <person name="Nolan M."/>
            <person name="Ohm R."/>
            <person name="Pangilinan J."/>
            <person name="Park H.-J."/>
            <person name="Ramirez L."/>
            <person name="Alfaro M."/>
            <person name="Sun H."/>
            <person name="Tritt A."/>
            <person name="Yoshinaga Y."/>
            <person name="Zwiers L.-H."/>
            <person name="Turgeon B."/>
            <person name="Goodwin S."/>
            <person name="Spatafora J."/>
            <person name="Crous P."/>
            <person name="Grigoriev I."/>
        </authorList>
    </citation>
    <scope>NUCLEOTIDE SEQUENCE</scope>
    <source>
        <strain evidence="3">CBS 122681</strain>
    </source>
</reference>
<name>A0A6A6TA90_9PLEO</name>
<feature type="compositionally biased region" description="Low complexity" evidence="1">
    <location>
        <begin position="267"/>
        <end position="280"/>
    </location>
</feature>
<dbReference type="AlphaFoldDB" id="A0A6A6TA90"/>
<feature type="compositionally biased region" description="Basic and acidic residues" evidence="1">
    <location>
        <begin position="299"/>
        <end position="309"/>
    </location>
</feature>
<accession>A0A6A6TA90</accession>
<dbReference type="Pfam" id="PF00149">
    <property type="entry name" value="Metallophos"/>
    <property type="match status" value="1"/>
</dbReference>
<sequence>MASQHSPQLRKKTRIVCISDTHNQTPKLPKGDVLIHAGDLTNQGSRSELEKTINWLEKADFEAKIVIAGNHEITLDKPFYEKHGSSWRWPEPQDPVSNRKLLQESPSITYLENQSASIYLNSPNGPHTQFTVFGSPCTPNRRTWAFRYEPGGEEAVRLWDAIPPETDIVVTHTPPRGYCDQTTRDDRTGCEVLIKALHRVRPMLTVFGHIHECRGVERVLWNNDVLHEGRLVDSIDVWRDPGLGNNKQSLVDLTAKGGRPLNNCGGSSSPRQRPPSLASAIPMGVDGGEPRAYVVLHSETDSSRQKGVTDDANNEAGGKAASRGADEHALPSDIGSTARRETAMVNAAHCGPRGGLPQYFKVVVVDIELAVW</sequence>
<gene>
    <name evidence="3" type="ORF">K491DRAFT_692238</name>
</gene>
<feature type="region of interest" description="Disordered" evidence="1">
    <location>
        <begin position="299"/>
        <end position="332"/>
    </location>
</feature>
<dbReference type="SUPFAM" id="SSF56300">
    <property type="entry name" value="Metallo-dependent phosphatases"/>
    <property type="match status" value="1"/>
</dbReference>
<dbReference type="CDD" id="cd07379">
    <property type="entry name" value="MPP_239FB"/>
    <property type="match status" value="1"/>
</dbReference>
<dbReference type="InterPro" id="IPR029052">
    <property type="entry name" value="Metallo-depent_PP-like"/>
</dbReference>
<evidence type="ECO:0000313" key="3">
    <source>
        <dbReference type="EMBL" id="KAF2656227.1"/>
    </source>
</evidence>
<proteinExistence type="predicted"/>
<dbReference type="GO" id="GO:0016787">
    <property type="term" value="F:hydrolase activity"/>
    <property type="evidence" value="ECO:0007669"/>
    <property type="project" value="InterPro"/>
</dbReference>
<feature type="domain" description="Calcineurin-like phosphoesterase" evidence="2">
    <location>
        <begin position="14"/>
        <end position="213"/>
    </location>
</feature>
<dbReference type="EMBL" id="MU004339">
    <property type="protein sequence ID" value="KAF2656227.1"/>
    <property type="molecule type" value="Genomic_DNA"/>
</dbReference>
<protein>
    <submittedName>
        <fullName evidence="3">Metallo-dependent phosphatase</fullName>
    </submittedName>
</protein>
<dbReference type="PANTHER" id="PTHR12905">
    <property type="entry name" value="METALLOPHOSPHOESTERASE"/>
    <property type="match status" value="1"/>
</dbReference>
<dbReference type="PANTHER" id="PTHR12905:SF16">
    <property type="entry name" value="SER_THR PROTEIN PHOSPHATASE FAMILY PROTEIN (AFU_ORTHOLOGUE AFUA_1G06000)"/>
    <property type="match status" value="1"/>
</dbReference>
<evidence type="ECO:0000256" key="1">
    <source>
        <dbReference type="SAM" id="MobiDB-lite"/>
    </source>
</evidence>
<dbReference type="InterPro" id="IPR051693">
    <property type="entry name" value="UPF0046_metallophosphoest"/>
</dbReference>
<dbReference type="OrthoDB" id="630188at2759"/>
<evidence type="ECO:0000313" key="4">
    <source>
        <dbReference type="Proteomes" id="UP000799324"/>
    </source>
</evidence>
<evidence type="ECO:0000259" key="2">
    <source>
        <dbReference type="Pfam" id="PF00149"/>
    </source>
</evidence>
<dbReference type="Gene3D" id="3.60.21.10">
    <property type="match status" value="1"/>
</dbReference>
<dbReference type="InterPro" id="IPR004843">
    <property type="entry name" value="Calcineurin-like_PHP"/>
</dbReference>
<feature type="region of interest" description="Disordered" evidence="1">
    <location>
        <begin position="257"/>
        <end position="280"/>
    </location>
</feature>
<organism evidence="3 4">
    <name type="scientific">Lophiostoma macrostomum CBS 122681</name>
    <dbReference type="NCBI Taxonomy" id="1314788"/>
    <lineage>
        <taxon>Eukaryota</taxon>
        <taxon>Fungi</taxon>
        <taxon>Dikarya</taxon>
        <taxon>Ascomycota</taxon>
        <taxon>Pezizomycotina</taxon>
        <taxon>Dothideomycetes</taxon>
        <taxon>Pleosporomycetidae</taxon>
        <taxon>Pleosporales</taxon>
        <taxon>Lophiostomataceae</taxon>
        <taxon>Lophiostoma</taxon>
    </lineage>
</organism>
<keyword evidence="4" id="KW-1185">Reference proteome</keyword>